<proteinExistence type="predicted"/>
<feature type="region of interest" description="Disordered" evidence="1">
    <location>
        <begin position="820"/>
        <end position="896"/>
    </location>
</feature>
<dbReference type="InterPro" id="IPR036865">
    <property type="entry name" value="CRAL-TRIO_dom_sf"/>
</dbReference>
<keyword evidence="4" id="KW-1185">Reference proteome</keyword>
<feature type="region of interest" description="Disordered" evidence="1">
    <location>
        <begin position="638"/>
        <end position="725"/>
    </location>
</feature>
<dbReference type="PROSITE" id="PS50191">
    <property type="entry name" value="CRAL_TRIO"/>
    <property type="match status" value="1"/>
</dbReference>
<dbReference type="EMBL" id="AGNL01009391">
    <property type="protein sequence ID" value="EJK69910.1"/>
    <property type="molecule type" value="Genomic_DNA"/>
</dbReference>
<dbReference type="SUPFAM" id="SSF52087">
    <property type="entry name" value="CRAL/TRIO domain"/>
    <property type="match status" value="1"/>
</dbReference>
<feature type="region of interest" description="Disordered" evidence="1">
    <location>
        <begin position="558"/>
        <end position="578"/>
    </location>
</feature>
<feature type="compositionally biased region" description="Basic residues" evidence="1">
    <location>
        <begin position="106"/>
        <end position="118"/>
    </location>
</feature>
<feature type="compositionally biased region" description="Basic and acidic residues" evidence="1">
    <location>
        <begin position="126"/>
        <end position="137"/>
    </location>
</feature>
<evidence type="ECO:0000259" key="2">
    <source>
        <dbReference type="PROSITE" id="PS50191"/>
    </source>
</evidence>
<dbReference type="AlphaFoldDB" id="K0SWU8"/>
<dbReference type="InterPro" id="IPR001251">
    <property type="entry name" value="CRAL-TRIO_dom"/>
</dbReference>
<protein>
    <recommendedName>
        <fullName evidence="2">CRAL-TRIO domain-containing protein</fullName>
    </recommendedName>
</protein>
<dbReference type="SUPFAM" id="SSF46938">
    <property type="entry name" value="CRAL/TRIO N-terminal domain"/>
    <property type="match status" value="1"/>
</dbReference>
<evidence type="ECO:0000256" key="1">
    <source>
        <dbReference type="SAM" id="MobiDB-lite"/>
    </source>
</evidence>
<name>K0SWU8_THAOC</name>
<accession>K0SWU8</accession>
<feature type="region of interest" description="Disordered" evidence="1">
    <location>
        <begin position="188"/>
        <end position="283"/>
    </location>
</feature>
<evidence type="ECO:0000313" key="4">
    <source>
        <dbReference type="Proteomes" id="UP000266841"/>
    </source>
</evidence>
<dbReference type="SMART" id="SM01100">
    <property type="entry name" value="CRAL_TRIO_N"/>
    <property type="match status" value="1"/>
</dbReference>
<feature type="compositionally biased region" description="Basic and acidic residues" evidence="1">
    <location>
        <begin position="820"/>
        <end position="837"/>
    </location>
</feature>
<gene>
    <name evidence="3" type="ORF">THAOC_08793</name>
</gene>
<dbReference type="eggNOG" id="KOG1471">
    <property type="taxonomic scope" value="Eukaryota"/>
</dbReference>
<dbReference type="SMART" id="SM00516">
    <property type="entry name" value="SEC14"/>
    <property type="match status" value="1"/>
</dbReference>
<comment type="caution">
    <text evidence="3">The sequence shown here is derived from an EMBL/GenBank/DDBJ whole genome shotgun (WGS) entry which is preliminary data.</text>
</comment>
<dbReference type="Gene3D" id="3.40.525.10">
    <property type="entry name" value="CRAL-TRIO lipid binding domain"/>
    <property type="match status" value="1"/>
</dbReference>
<feature type="compositionally biased region" description="Low complexity" evidence="1">
    <location>
        <begin position="566"/>
        <end position="576"/>
    </location>
</feature>
<feature type="domain" description="CRAL-TRIO" evidence="2">
    <location>
        <begin position="388"/>
        <end position="564"/>
    </location>
</feature>
<dbReference type="Proteomes" id="UP000266841">
    <property type="component" value="Unassembled WGS sequence"/>
</dbReference>
<sequence>MTPLFGLLGTECDAYQLLLFWSNLVHNEDQLGENYKSGERDGNNHGGTKLGCVSRLFGSCLDPKRAREKAAADTAEGDAPWRPQGSSQAGSMRSARSAAAPQSSGKGKRRGRIRKKSSRAGSVYHDAAEYDFRDASRRSPGGEASATIESNSSLEEFEDAHELDGWYFFAAEDDPDIPSEVYEGIHRYPARPTDRVDPRPLRSPVSVSDMRTLLHDYQHTGGEGEGEDGQDDDRGSRGSLEAADRAGAALEHQAQSLMRSDSGGRRSPSAADRMTESMERSTERLLRDLRMPDVRVRERGFPGELDESELETVKRFRAELSARDPVYGEIVRSFSDVEGEAYALCRWLRARKFDVDKVFELLDQARPNFEVARSSDFYPDFEAALGFPRSVFLSQYPAIFSGNARNGCPVMYLRTGLICPDGIKCLVSFDVADRFFWNDVYYGLRSHLARGREYNPDFARCENIGVYDLKGLSRSQVTSDTFEMIKVANGVMASFPETLHCLLIINAPSWFGFIWAAIRKFIDPRTASKIEVFTSQKSSIARMKELIDETQLPADYGGSGPSLDQAAAGSGSSSSSRPCSKLVVANHLMTPSRKHKERTHDVDLDGRGGVTFTIHTRCRSGATAALFRGETLVSQVEVVPGDDGGDDKVERPYSRTLGAVTGPGSYRVSTAFGSLRPPDEDRRPGGRGPSPDPLLQQSLDVLDVPQEGDEHAPPGPGLDPQPHRQDRPVLHVLELRQGRLAHDLPPLHLRRSQRLRPHDEAVLRRVPPKGVRSREDDEAGHERGRVPVFRGAESRTGPLEPRNLVHDLIGALGERGEYRLAPREEGQVGKGELRVEDGVPLAERGAADPASADVERRGRGEEEGEAEEDGGDEAGSRRRHLGYAGGRRSLESLKQS</sequence>
<organism evidence="3 4">
    <name type="scientific">Thalassiosira oceanica</name>
    <name type="common">Marine diatom</name>
    <dbReference type="NCBI Taxonomy" id="159749"/>
    <lineage>
        <taxon>Eukaryota</taxon>
        <taxon>Sar</taxon>
        <taxon>Stramenopiles</taxon>
        <taxon>Ochrophyta</taxon>
        <taxon>Bacillariophyta</taxon>
        <taxon>Coscinodiscophyceae</taxon>
        <taxon>Thalassiosirophycidae</taxon>
        <taxon>Thalassiosirales</taxon>
        <taxon>Thalassiosiraceae</taxon>
        <taxon>Thalassiosira</taxon>
    </lineage>
</organism>
<dbReference type="InterPro" id="IPR036273">
    <property type="entry name" value="CRAL/TRIO_N_dom_sf"/>
</dbReference>
<dbReference type="InterPro" id="IPR051026">
    <property type="entry name" value="PI/PC_transfer"/>
</dbReference>
<reference evidence="3 4" key="1">
    <citation type="journal article" date="2012" name="Genome Biol.">
        <title>Genome and low-iron response of an oceanic diatom adapted to chronic iron limitation.</title>
        <authorList>
            <person name="Lommer M."/>
            <person name="Specht M."/>
            <person name="Roy A.S."/>
            <person name="Kraemer L."/>
            <person name="Andreson R."/>
            <person name="Gutowska M.A."/>
            <person name="Wolf J."/>
            <person name="Bergner S.V."/>
            <person name="Schilhabel M.B."/>
            <person name="Klostermeier U.C."/>
            <person name="Beiko R.G."/>
            <person name="Rosenstiel P."/>
            <person name="Hippler M."/>
            <person name="Laroche J."/>
        </authorList>
    </citation>
    <scope>NUCLEOTIDE SEQUENCE [LARGE SCALE GENOMIC DNA]</scope>
    <source>
        <strain evidence="3 4">CCMP1005</strain>
    </source>
</reference>
<dbReference type="Pfam" id="PF00650">
    <property type="entry name" value="CRAL_TRIO"/>
    <property type="match status" value="1"/>
</dbReference>
<dbReference type="PANTHER" id="PTHR45657">
    <property type="entry name" value="CRAL-TRIO DOMAIN-CONTAINING PROTEIN YKL091C-RELATED"/>
    <property type="match status" value="1"/>
</dbReference>
<feature type="compositionally biased region" description="Basic and acidic residues" evidence="1">
    <location>
        <begin position="273"/>
        <end position="283"/>
    </location>
</feature>
<dbReference type="CDD" id="cd00170">
    <property type="entry name" value="SEC14"/>
    <property type="match status" value="1"/>
</dbReference>
<dbReference type="OrthoDB" id="59899at2759"/>
<feature type="compositionally biased region" description="Acidic residues" evidence="1">
    <location>
        <begin position="862"/>
        <end position="872"/>
    </location>
</feature>
<dbReference type="InterPro" id="IPR011074">
    <property type="entry name" value="CRAL/TRIO_N_dom"/>
</dbReference>
<feature type="compositionally biased region" description="Low complexity" evidence="1">
    <location>
        <begin position="84"/>
        <end position="105"/>
    </location>
</feature>
<evidence type="ECO:0000313" key="3">
    <source>
        <dbReference type="EMBL" id="EJK69910.1"/>
    </source>
</evidence>
<feature type="region of interest" description="Disordered" evidence="1">
    <location>
        <begin position="68"/>
        <end position="156"/>
    </location>
</feature>
<dbReference type="PANTHER" id="PTHR45657:SF1">
    <property type="entry name" value="CRAL-TRIO DOMAIN-CONTAINING PROTEIN YKL091C-RELATED"/>
    <property type="match status" value="1"/>
</dbReference>